<comment type="caution">
    <text evidence="3">The sequence shown here is derived from an EMBL/GenBank/DDBJ whole genome shotgun (WGS) entry which is preliminary data.</text>
</comment>
<accession>A0ABR3S325</accession>
<keyword evidence="1" id="KW-0812">Transmembrane</keyword>
<sequence length="291" mass="33665">MDDRDQVPSLHGIEDQPDAVYATTFGLEDECNPEGSLVTNSAKVDVNAKELHSKIRAVLERGLTPNDSGGYIYIFSDPNRPEIHKIGRSKEPIRRMGQLQEQCGLTLGLVKDVYVDHYSQAERLIQTYLLDLRRPYLCEVCGASHGEWFQITAEFASEAVGRWTSFMTKEAPYDPETRQLRSFARDLVKRRDHLLADVTPKVEAAREHWDRILSPTFLDRFRFEFNVVWELLWKFYWQINTMFAWTVAFIASRHPATFLIMAASVIGTFISISDEHHRLRNQSNRSKRKSI</sequence>
<proteinExistence type="predicted"/>
<gene>
    <name evidence="3" type="ORF">SLS60_002379</name>
</gene>
<dbReference type="Pfam" id="PF10544">
    <property type="entry name" value="T5orf172"/>
    <property type="match status" value="1"/>
</dbReference>
<dbReference type="SMART" id="SM00974">
    <property type="entry name" value="T5orf172"/>
    <property type="match status" value="1"/>
</dbReference>
<evidence type="ECO:0000313" key="3">
    <source>
        <dbReference type="EMBL" id="KAL1610709.1"/>
    </source>
</evidence>
<dbReference type="InterPro" id="IPR053006">
    <property type="entry name" value="Meiosis_regulatory"/>
</dbReference>
<dbReference type="EMBL" id="JAKJXO020000002">
    <property type="protein sequence ID" value="KAL1610709.1"/>
    <property type="molecule type" value="Genomic_DNA"/>
</dbReference>
<dbReference type="PANTHER" id="PTHR28094:SF2">
    <property type="entry name" value="BACTERIOPHAGE T5 ORF172 DNA-BINDING DOMAIN-CONTAINING PROTEIN"/>
    <property type="match status" value="1"/>
</dbReference>
<dbReference type="Proteomes" id="UP001521785">
    <property type="component" value="Unassembled WGS sequence"/>
</dbReference>
<evidence type="ECO:0000313" key="4">
    <source>
        <dbReference type="Proteomes" id="UP001521785"/>
    </source>
</evidence>
<dbReference type="InterPro" id="IPR018306">
    <property type="entry name" value="Phage_T5_Orf172_DNA-bd"/>
</dbReference>
<keyword evidence="4" id="KW-1185">Reference proteome</keyword>
<dbReference type="PANTHER" id="PTHR28094">
    <property type="entry name" value="MEIOTICALLY UP-REGULATED GENE 113 PROTEIN"/>
    <property type="match status" value="1"/>
</dbReference>
<organism evidence="3 4">
    <name type="scientific">Paraconiothyrium brasiliense</name>
    <dbReference type="NCBI Taxonomy" id="300254"/>
    <lineage>
        <taxon>Eukaryota</taxon>
        <taxon>Fungi</taxon>
        <taxon>Dikarya</taxon>
        <taxon>Ascomycota</taxon>
        <taxon>Pezizomycotina</taxon>
        <taxon>Dothideomycetes</taxon>
        <taxon>Pleosporomycetidae</taxon>
        <taxon>Pleosporales</taxon>
        <taxon>Massarineae</taxon>
        <taxon>Didymosphaeriaceae</taxon>
        <taxon>Paraconiothyrium</taxon>
    </lineage>
</organism>
<protein>
    <recommendedName>
        <fullName evidence="2">Bacteriophage T5 Orf172 DNA-binding domain-containing protein</fullName>
    </recommendedName>
</protein>
<keyword evidence="1" id="KW-1133">Transmembrane helix</keyword>
<feature type="domain" description="Bacteriophage T5 Orf172 DNA-binding" evidence="2">
    <location>
        <begin position="78"/>
        <end position="163"/>
    </location>
</feature>
<feature type="transmembrane region" description="Helical" evidence="1">
    <location>
        <begin position="256"/>
        <end position="273"/>
    </location>
</feature>
<name>A0ABR3S325_9PLEO</name>
<evidence type="ECO:0000259" key="2">
    <source>
        <dbReference type="SMART" id="SM00974"/>
    </source>
</evidence>
<reference evidence="3 4" key="1">
    <citation type="submission" date="2024-02" db="EMBL/GenBank/DDBJ databases">
        <title>De novo assembly and annotation of 12 fungi associated with fruit tree decline syndrome in Ontario, Canada.</title>
        <authorList>
            <person name="Sulman M."/>
            <person name="Ellouze W."/>
            <person name="Ilyukhin E."/>
        </authorList>
    </citation>
    <scope>NUCLEOTIDE SEQUENCE [LARGE SCALE GENOMIC DNA]</scope>
    <source>
        <strain evidence="3 4">M42-189</strain>
    </source>
</reference>
<evidence type="ECO:0000256" key="1">
    <source>
        <dbReference type="SAM" id="Phobius"/>
    </source>
</evidence>
<keyword evidence="1" id="KW-0472">Membrane</keyword>